<comment type="cofactor">
    <cofactor evidence="1">
        <name>pyrroloquinoline quinone</name>
        <dbReference type="ChEBI" id="CHEBI:58442"/>
    </cofactor>
</comment>
<feature type="non-terminal residue" evidence="5">
    <location>
        <position position="1"/>
    </location>
</feature>
<gene>
    <name evidence="5" type="ORF">RclHR1_02870001</name>
</gene>
<dbReference type="PANTHER" id="PTHR32303:SF10">
    <property type="entry name" value="OUTER MEMBRANE PROTEIN ASSEMBLY FACTOR BAMB"/>
    <property type="match status" value="1"/>
</dbReference>
<protein>
    <recommendedName>
        <fullName evidence="4">Pyrrolo-quinoline quinone repeat domain-containing protein</fullName>
    </recommendedName>
</protein>
<dbReference type="Gene3D" id="2.140.10.10">
    <property type="entry name" value="Quinoprotein alcohol dehydrogenase-like superfamily"/>
    <property type="match status" value="1"/>
</dbReference>
<evidence type="ECO:0000259" key="4">
    <source>
        <dbReference type="Pfam" id="PF13360"/>
    </source>
</evidence>
<name>A0A2Z6R3L1_9GLOM</name>
<evidence type="ECO:0000256" key="2">
    <source>
        <dbReference type="ARBA" id="ARBA00008156"/>
    </source>
</evidence>
<accession>A0A2Z6R3L1</accession>
<dbReference type="GO" id="GO:0016491">
    <property type="term" value="F:oxidoreductase activity"/>
    <property type="evidence" value="ECO:0007669"/>
    <property type="project" value="UniProtKB-KW"/>
</dbReference>
<dbReference type="SMART" id="SM00564">
    <property type="entry name" value="PQQ"/>
    <property type="match status" value="7"/>
</dbReference>
<reference evidence="5 6" key="1">
    <citation type="submission" date="2017-11" db="EMBL/GenBank/DDBJ databases">
        <title>The genome of Rhizophagus clarus HR1 reveals common genetic basis of auxotrophy among arbuscular mycorrhizal fungi.</title>
        <authorList>
            <person name="Kobayashi Y."/>
        </authorList>
    </citation>
    <scope>NUCLEOTIDE SEQUENCE [LARGE SCALE GENOMIC DNA]</scope>
    <source>
        <strain evidence="5 6">HR1</strain>
    </source>
</reference>
<dbReference type="AlphaFoldDB" id="A0A2Z6R3L1"/>
<dbReference type="Gene3D" id="2.130.10.10">
    <property type="entry name" value="YVTN repeat-like/Quinoprotein amine dehydrogenase"/>
    <property type="match status" value="1"/>
</dbReference>
<dbReference type="InterPro" id="IPR002372">
    <property type="entry name" value="PQQ_rpt_dom"/>
</dbReference>
<evidence type="ECO:0000313" key="6">
    <source>
        <dbReference type="Proteomes" id="UP000247702"/>
    </source>
</evidence>
<keyword evidence="6" id="KW-1185">Reference proteome</keyword>
<dbReference type="InterPro" id="IPR015943">
    <property type="entry name" value="WD40/YVTN_repeat-like_dom_sf"/>
</dbReference>
<organism evidence="5 6">
    <name type="scientific">Rhizophagus clarus</name>
    <dbReference type="NCBI Taxonomy" id="94130"/>
    <lineage>
        <taxon>Eukaryota</taxon>
        <taxon>Fungi</taxon>
        <taxon>Fungi incertae sedis</taxon>
        <taxon>Mucoromycota</taxon>
        <taxon>Glomeromycotina</taxon>
        <taxon>Glomeromycetes</taxon>
        <taxon>Glomerales</taxon>
        <taxon>Glomeraceae</taxon>
        <taxon>Rhizophagus</taxon>
    </lineage>
</organism>
<comment type="caution">
    <text evidence="5">The sequence shown here is derived from an EMBL/GenBank/DDBJ whole genome shotgun (WGS) entry which is preliminary data.</text>
</comment>
<dbReference type="Proteomes" id="UP000247702">
    <property type="component" value="Unassembled WGS sequence"/>
</dbReference>
<dbReference type="STRING" id="94130.A0A2Z6R3L1"/>
<dbReference type="EMBL" id="BEXD01002079">
    <property type="protein sequence ID" value="GBB96903.1"/>
    <property type="molecule type" value="Genomic_DNA"/>
</dbReference>
<keyword evidence="3" id="KW-0560">Oxidoreductase</keyword>
<sequence length="536" mass="57857">TIKYLIYCYNKIRRTHDRNSLLWAATRIMDWINWLSFGGTGINNNRNGDDEEIISPINVASLKVKFMVETGSSVSATPVTFQNNIYFPDWSGNLYSVNAQTGQINWAYNISLSYLPQPSDPRVVSRTTIAIDPVEKLLVFGTQIPDNGSNPYIVAVDLDGKLIWSTLLDIHPHAIITQSATIYDGGVYVGVSSNEEAASSSIPNYQCCTFKGSFAKLDLKTGNIIWKTFMLPDNNGSPDLYSGNAVWGSAPAIDPVKRLVYIATGNNYKTPSYVTSCIANVSTVADMMKCHDPNNHFDAMLALNIDTGEIVWSRRTAGLDNWTVACVSNITNPQNCPTPAGPDYDFGQAPLLFNVCYSFGECIQLAIATAKSGITWALNATTGEIVWSTNSGPGAVGGGSLFGCATDRRRYFISQANANNIQYILDKPTPGSPSAIYNGAIVALDIVTGEILWQTANSVQAGGTGPVSYSNGVVYYPSNDANGTLFALSAETGETLFEFQTMGELNCGPSIVNGVVYIGSGYGQANNNKVYALTPM</sequence>
<proteinExistence type="inferred from homology"/>
<feature type="domain" description="Pyrrolo-quinoline quinone repeat" evidence="4">
    <location>
        <begin position="74"/>
        <end position="267"/>
    </location>
</feature>
<dbReference type="PANTHER" id="PTHR32303">
    <property type="entry name" value="QUINOPROTEIN ALCOHOL DEHYDROGENASE (CYTOCHROME C)"/>
    <property type="match status" value="1"/>
</dbReference>
<evidence type="ECO:0000313" key="5">
    <source>
        <dbReference type="EMBL" id="GBB96903.1"/>
    </source>
</evidence>
<dbReference type="InterPro" id="IPR018391">
    <property type="entry name" value="PQQ_b-propeller_rpt"/>
</dbReference>
<evidence type="ECO:0000256" key="1">
    <source>
        <dbReference type="ARBA" id="ARBA00001931"/>
    </source>
</evidence>
<feature type="domain" description="Pyrrolo-quinoline quinone repeat" evidence="4">
    <location>
        <begin position="438"/>
        <end position="533"/>
    </location>
</feature>
<dbReference type="InterPro" id="IPR011047">
    <property type="entry name" value="Quinoprotein_ADH-like_sf"/>
</dbReference>
<comment type="similarity">
    <text evidence="2">Belongs to the bacterial PQQ dehydrogenase family.</text>
</comment>
<dbReference type="Pfam" id="PF13360">
    <property type="entry name" value="PQQ_2"/>
    <property type="match status" value="2"/>
</dbReference>
<dbReference type="SUPFAM" id="SSF50998">
    <property type="entry name" value="Quinoprotein alcohol dehydrogenase-like"/>
    <property type="match status" value="1"/>
</dbReference>
<evidence type="ECO:0000256" key="3">
    <source>
        <dbReference type="ARBA" id="ARBA00023002"/>
    </source>
</evidence>